<evidence type="ECO:0000313" key="2">
    <source>
        <dbReference type="Proteomes" id="UP000809243"/>
    </source>
</evidence>
<dbReference type="EMBL" id="JAFGDB010000001">
    <property type="protein sequence ID" value="MBN2066834.1"/>
    <property type="molecule type" value="Genomic_DNA"/>
</dbReference>
<dbReference type="AlphaFoldDB" id="A0A938YMB1"/>
<comment type="caution">
    <text evidence="1">The sequence shown here is derived from an EMBL/GenBank/DDBJ whole genome shotgun (WGS) entry which is preliminary data.</text>
</comment>
<gene>
    <name evidence="1" type="ORF">JW744_00005</name>
</gene>
<proteinExistence type="predicted"/>
<accession>A0A938YMB1</accession>
<dbReference type="Proteomes" id="UP000809243">
    <property type="component" value="Unassembled WGS sequence"/>
</dbReference>
<organism evidence="1 2">
    <name type="scientific">Candidatus Iainarchaeum sp</name>
    <dbReference type="NCBI Taxonomy" id="3101447"/>
    <lineage>
        <taxon>Archaea</taxon>
        <taxon>Candidatus Iainarchaeota</taxon>
        <taxon>Candidatus Iainarchaeia</taxon>
        <taxon>Candidatus Iainarchaeales</taxon>
        <taxon>Candidatus Iainarchaeaceae</taxon>
        <taxon>Candidatus Iainarchaeum</taxon>
    </lineage>
</organism>
<evidence type="ECO:0000313" key="1">
    <source>
        <dbReference type="EMBL" id="MBN2066834.1"/>
    </source>
</evidence>
<reference evidence="1" key="1">
    <citation type="submission" date="2021-01" db="EMBL/GenBank/DDBJ databases">
        <title>Active Sulfur Cycling in an Early Earth Analoge.</title>
        <authorList>
            <person name="Hahn C.R."/>
            <person name="Youssef N.H."/>
            <person name="Elshahed M."/>
        </authorList>
    </citation>
    <scope>NUCLEOTIDE SEQUENCE</scope>
    <source>
        <strain evidence="1">Zod_Metabat.1151</strain>
    </source>
</reference>
<name>A0A938YMB1_9ARCH</name>
<sequence>MERVNFQLVDMASWKSPNGKSLSFSGLGKRKLIKGACRVISSVMPVKPSWFKPGKARNDMRLLAVLANGKPMSVLYYRVKGEASGKRYLWFHHANAAKSSTNLHYVRQKGESPARSLFRWMRRKDGKNSVLIARFTVPGARFMDKLERAGVLRQTATGDVREYVFTRKRMPRIKVKTRKMPKISRPRRGK</sequence>
<protein>
    <submittedName>
        <fullName evidence="1">Uncharacterized protein</fullName>
    </submittedName>
</protein>